<reference evidence="1 2" key="1">
    <citation type="submission" date="2019-05" db="EMBL/GenBank/DDBJ databases">
        <title>Emergence of the Ug99 lineage of the wheat stem rust pathogen through somatic hybridization.</title>
        <authorList>
            <person name="Li F."/>
            <person name="Upadhyaya N.M."/>
            <person name="Sperschneider J."/>
            <person name="Matny O."/>
            <person name="Nguyen-Phuc H."/>
            <person name="Mago R."/>
            <person name="Raley C."/>
            <person name="Miller M.E."/>
            <person name="Silverstein K.A.T."/>
            <person name="Henningsen E."/>
            <person name="Hirsch C.D."/>
            <person name="Visser B."/>
            <person name="Pretorius Z.A."/>
            <person name="Steffenson B.J."/>
            <person name="Schwessinger B."/>
            <person name="Dodds P.N."/>
            <person name="Figueroa M."/>
        </authorList>
    </citation>
    <scope>NUCLEOTIDE SEQUENCE [LARGE SCALE GENOMIC DNA]</scope>
    <source>
        <strain evidence="1">21-0</strain>
    </source>
</reference>
<proteinExistence type="predicted"/>
<accession>A0A5B0MQS5</accession>
<name>A0A5B0MQS5_PUCGR</name>
<comment type="caution">
    <text evidence="1">The sequence shown here is derived from an EMBL/GenBank/DDBJ whole genome shotgun (WGS) entry which is preliminary data.</text>
</comment>
<protein>
    <submittedName>
        <fullName evidence="1">Uncharacterized protein</fullName>
    </submittedName>
</protein>
<dbReference type="Proteomes" id="UP000324748">
    <property type="component" value="Unassembled WGS sequence"/>
</dbReference>
<sequence length="88" mass="9788">MVSHTDYHSTVEFDTIYYVPGNKVLSAVQKSIEFHRECIIFGHMGGYNTRAKAWEVYGILLSLTGTPGRNNMPSTLPTPGVHGTLDNF</sequence>
<evidence type="ECO:0000313" key="1">
    <source>
        <dbReference type="EMBL" id="KAA1079271.1"/>
    </source>
</evidence>
<organism evidence="1 2">
    <name type="scientific">Puccinia graminis f. sp. tritici</name>
    <dbReference type="NCBI Taxonomy" id="56615"/>
    <lineage>
        <taxon>Eukaryota</taxon>
        <taxon>Fungi</taxon>
        <taxon>Dikarya</taxon>
        <taxon>Basidiomycota</taxon>
        <taxon>Pucciniomycotina</taxon>
        <taxon>Pucciniomycetes</taxon>
        <taxon>Pucciniales</taxon>
        <taxon>Pucciniaceae</taxon>
        <taxon>Puccinia</taxon>
    </lineage>
</organism>
<keyword evidence="2" id="KW-1185">Reference proteome</keyword>
<gene>
    <name evidence="1" type="ORF">PGT21_006084</name>
</gene>
<evidence type="ECO:0000313" key="2">
    <source>
        <dbReference type="Proteomes" id="UP000324748"/>
    </source>
</evidence>
<dbReference type="AlphaFoldDB" id="A0A5B0MQS5"/>
<dbReference type="EMBL" id="VSWC01000132">
    <property type="protein sequence ID" value="KAA1079271.1"/>
    <property type="molecule type" value="Genomic_DNA"/>
</dbReference>